<dbReference type="InterPro" id="IPR011006">
    <property type="entry name" value="CheY-like_superfamily"/>
</dbReference>
<organism evidence="5 6">
    <name type="scientific">Micavibrio aeruginosavorus</name>
    <dbReference type="NCBI Taxonomy" id="349221"/>
    <lineage>
        <taxon>Bacteria</taxon>
        <taxon>Pseudomonadati</taxon>
        <taxon>Bdellovibrionota</taxon>
        <taxon>Bdellovibrionia</taxon>
        <taxon>Bdellovibrionales</taxon>
        <taxon>Pseudobdellovibrionaceae</taxon>
        <taxon>Micavibrio</taxon>
    </lineage>
</organism>
<dbReference type="PANTHER" id="PTHR44591:SF14">
    <property type="entry name" value="PROTEIN PILG"/>
    <property type="match status" value="1"/>
</dbReference>
<evidence type="ECO:0000313" key="5">
    <source>
        <dbReference type="EMBL" id="PZO83402.1"/>
    </source>
</evidence>
<dbReference type="InterPro" id="IPR050595">
    <property type="entry name" value="Bact_response_regulator"/>
</dbReference>
<dbReference type="PROSITE" id="PS50110">
    <property type="entry name" value="RESPONSE_REGULATORY"/>
    <property type="match status" value="1"/>
</dbReference>
<name>A0A2W4ZRI1_9BACT</name>
<feature type="modified residue" description="4-aspartylphosphate" evidence="3">
    <location>
        <position position="217"/>
    </location>
</feature>
<evidence type="ECO:0000259" key="4">
    <source>
        <dbReference type="PROSITE" id="PS50110"/>
    </source>
</evidence>
<sequence>MRVVKDGAEHDFLLFLEMIRANPQGWIACTFPFSKKTSHEELVSKKAFIPVALAKLQEEVNAFIDGVRETINDLPNAVLFKFADGDVILLCNPRTDADQQLVRNTLVEVTARFPKGFCDYGFLTQELGVFHKIADHKLLAVKKMQAYETLGHAPVTNSLALRRKRRDEPLVLIVEDDRFTASYIANFLKEYELVIARSGEEAVLAYLEHAPDAVFLDIHLPGMSGIQVLQCIKSADPDAFVVMLSVDTSHSSIVSASEGGAVSFLKKPFSRERLLNTLRLSPHIKASAGILPIHSGKKTHY</sequence>
<evidence type="ECO:0000313" key="6">
    <source>
        <dbReference type="Proteomes" id="UP000249557"/>
    </source>
</evidence>
<protein>
    <submittedName>
        <fullName evidence="5">Response regulator</fullName>
    </submittedName>
</protein>
<dbReference type="SUPFAM" id="SSF52172">
    <property type="entry name" value="CheY-like"/>
    <property type="match status" value="1"/>
</dbReference>
<dbReference type="EMBL" id="QFNK01000211">
    <property type="protein sequence ID" value="PZO83402.1"/>
    <property type="molecule type" value="Genomic_DNA"/>
</dbReference>
<reference evidence="5 6" key="1">
    <citation type="submission" date="2017-08" db="EMBL/GenBank/DDBJ databases">
        <title>Infants hospitalized years apart are colonized by the same room-sourced microbial strains.</title>
        <authorList>
            <person name="Brooks B."/>
            <person name="Olm M.R."/>
            <person name="Firek B.A."/>
            <person name="Baker R."/>
            <person name="Thomas B.C."/>
            <person name="Morowitz M.J."/>
            <person name="Banfield J.F."/>
        </authorList>
    </citation>
    <scope>NUCLEOTIDE SEQUENCE [LARGE SCALE GENOMIC DNA]</scope>
    <source>
        <strain evidence="5">S2_018_000_R2_104</strain>
    </source>
</reference>
<keyword evidence="2" id="KW-0902">Two-component regulatory system</keyword>
<dbReference type="Gene3D" id="3.40.50.2300">
    <property type="match status" value="1"/>
</dbReference>
<dbReference type="Pfam" id="PF00072">
    <property type="entry name" value="Response_reg"/>
    <property type="match status" value="1"/>
</dbReference>
<dbReference type="PANTHER" id="PTHR44591">
    <property type="entry name" value="STRESS RESPONSE REGULATOR PROTEIN 1"/>
    <property type="match status" value="1"/>
</dbReference>
<proteinExistence type="predicted"/>
<evidence type="ECO:0000256" key="1">
    <source>
        <dbReference type="ARBA" id="ARBA00022553"/>
    </source>
</evidence>
<comment type="caution">
    <text evidence="5">The sequence shown here is derived from an EMBL/GenBank/DDBJ whole genome shotgun (WGS) entry which is preliminary data.</text>
</comment>
<evidence type="ECO:0000256" key="2">
    <source>
        <dbReference type="ARBA" id="ARBA00023012"/>
    </source>
</evidence>
<dbReference type="SMART" id="SM00448">
    <property type="entry name" value="REC"/>
    <property type="match status" value="1"/>
</dbReference>
<dbReference type="InterPro" id="IPR001789">
    <property type="entry name" value="Sig_transdc_resp-reg_receiver"/>
</dbReference>
<evidence type="ECO:0000256" key="3">
    <source>
        <dbReference type="PROSITE-ProRule" id="PRU00169"/>
    </source>
</evidence>
<keyword evidence="1 3" id="KW-0597">Phosphoprotein</keyword>
<accession>A0A2W4ZRI1</accession>
<dbReference type="Proteomes" id="UP000249557">
    <property type="component" value="Unassembled WGS sequence"/>
</dbReference>
<gene>
    <name evidence="5" type="ORF">DI626_09045</name>
</gene>
<dbReference type="GO" id="GO:0000160">
    <property type="term" value="P:phosphorelay signal transduction system"/>
    <property type="evidence" value="ECO:0007669"/>
    <property type="project" value="UniProtKB-KW"/>
</dbReference>
<dbReference type="AlphaFoldDB" id="A0A2W4ZRI1"/>
<feature type="domain" description="Response regulatory" evidence="4">
    <location>
        <begin position="170"/>
        <end position="282"/>
    </location>
</feature>